<gene>
    <name evidence="1" type="ORF">GF1_18520</name>
</gene>
<reference evidence="1" key="1">
    <citation type="submission" date="2020-12" db="EMBL/GenBank/DDBJ databases">
        <title>Desulfobium dissulfuricans gen. nov., sp. nov., a novel mesophilic, sulfate-reducing bacterium isolated from a deep-sea hydrothermal vent.</title>
        <authorList>
            <person name="Hashimoto Y."/>
            <person name="Tame A."/>
            <person name="Sawayama S."/>
            <person name="Miyazaki J."/>
            <person name="Takai K."/>
            <person name="Nakagawa S."/>
        </authorList>
    </citation>
    <scope>NUCLEOTIDE SEQUENCE</scope>
    <source>
        <strain evidence="1">GF1</strain>
    </source>
</reference>
<evidence type="ECO:0000313" key="2">
    <source>
        <dbReference type="Proteomes" id="UP001063350"/>
    </source>
</evidence>
<name>A0A915XLB3_9BACT</name>
<dbReference type="AlphaFoldDB" id="A0A915XLB3"/>
<accession>A0A915XLB3</accession>
<dbReference type="EMBL" id="AP024233">
    <property type="protein sequence ID" value="BCO09476.1"/>
    <property type="molecule type" value="Genomic_DNA"/>
</dbReference>
<sequence length="60" mass="6777">MIQGLAGVFDITDKRDLLLVESYLVELAEQGATQFLGEYGRRVGDIIYIFNAPHVWFLAC</sequence>
<evidence type="ECO:0000313" key="1">
    <source>
        <dbReference type="EMBL" id="BCO09476.1"/>
    </source>
</evidence>
<keyword evidence="2" id="KW-1185">Reference proteome</keyword>
<protein>
    <submittedName>
        <fullName evidence="1">Uncharacterized protein</fullName>
    </submittedName>
</protein>
<dbReference type="Proteomes" id="UP001063350">
    <property type="component" value="Chromosome"/>
</dbReference>
<proteinExistence type="predicted"/>
<dbReference type="KEGG" id="ddu:GF1_18520"/>
<organism evidence="1 2">
    <name type="scientific">Desulfolithobacter dissulfuricans</name>
    <dbReference type="NCBI Taxonomy" id="2795293"/>
    <lineage>
        <taxon>Bacteria</taxon>
        <taxon>Pseudomonadati</taxon>
        <taxon>Thermodesulfobacteriota</taxon>
        <taxon>Desulfobulbia</taxon>
        <taxon>Desulfobulbales</taxon>
        <taxon>Desulfobulbaceae</taxon>
        <taxon>Desulfolithobacter</taxon>
    </lineage>
</organism>